<evidence type="ECO:0000256" key="1">
    <source>
        <dbReference type="ARBA" id="ARBA00022670"/>
    </source>
</evidence>
<dbReference type="GO" id="GO:0006508">
    <property type="term" value="P:proteolysis"/>
    <property type="evidence" value="ECO:0007669"/>
    <property type="project" value="UniProtKB-KW"/>
</dbReference>
<protein>
    <recommendedName>
        <fullName evidence="7">Integrase catalytic domain-containing protein</fullName>
    </recommendedName>
</protein>
<dbReference type="SUPFAM" id="SSF56672">
    <property type="entry name" value="DNA/RNA polymerases"/>
    <property type="match status" value="1"/>
</dbReference>
<dbReference type="Pfam" id="PF22936">
    <property type="entry name" value="Pol_BBD"/>
    <property type="match status" value="1"/>
</dbReference>
<keyword evidence="4" id="KW-0378">Hydrolase</keyword>
<dbReference type="EMBL" id="JAUUTY010000034">
    <property type="protein sequence ID" value="KAK1603472.1"/>
    <property type="molecule type" value="Genomic_DNA"/>
</dbReference>
<feature type="region of interest" description="Disordered" evidence="6">
    <location>
        <begin position="951"/>
        <end position="998"/>
    </location>
</feature>
<dbReference type="InterPro" id="IPR013103">
    <property type="entry name" value="RVT_2"/>
</dbReference>
<dbReference type="Pfam" id="PF07727">
    <property type="entry name" value="RVT_2"/>
    <property type="match status" value="1"/>
</dbReference>
<reference evidence="8" key="1">
    <citation type="submission" date="2023-07" db="EMBL/GenBank/DDBJ databases">
        <title>A chromosome-level genome assembly of Lolium multiflorum.</title>
        <authorList>
            <person name="Chen Y."/>
            <person name="Copetti D."/>
            <person name="Kolliker R."/>
            <person name="Studer B."/>
        </authorList>
    </citation>
    <scope>NUCLEOTIDE SEQUENCE</scope>
    <source>
        <strain evidence="8">02402/16</strain>
        <tissue evidence="8">Leaf</tissue>
    </source>
</reference>
<dbReference type="InterPro" id="IPR012337">
    <property type="entry name" value="RNaseH-like_sf"/>
</dbReference>
<dbReference type="PROSITE" id="PS50994">
    <property type="entry name" value="INTEGRASE"/>
    <property type="match status" value="1"/>
</dbReference>
<dbReference type="InterPro" id="IPR025724">
    <property type="entry name" value="GAG-pre-integrase_dom"/>
</dbReference>
<feature type="region of interest" description="Disordered" evidence="6">
    <location>
        <begin position="366"/>
        <end position="426"/>
    </location>
</feature>
<feature type="coiled-coil region" evidence="5">
    <location>
        <begin position="99"/>
        <end position="133"/>
    </location>
</feature>
<evidence type="ECO:0000313" key="8">
    <source>
        <dbReference type="EMBL" id="KAK1603472.1"/>
    </source>
</evidence>
<dbReference type="InterPro" id="IPR001584">
    <property type="entry name" value="Integrase_cat-core"/>
</dbReference>
<feature type="compositionally biased region" description="Basic and acidic residues" evidence="6">
    <location>
        <begin position="57"/>
        <end position="67"/>
    </location>
</feature>
<keyword evidence="1" id="KW-0645">Protease</keyword>
<dbReference type="Gene3D" id="3.30.420.10">
    <property type="entry name" value="Ribonuclease H-like superfamily/Ribonuclease H"/>
    <property type="match status" value="1"/>
</dbReference>
<keyword evidence="9" id="KW-1185">Reference proteome</keyword>
<dbReference type="GO" id="GO:0046872">
    <property type="term" value="F:metal ion binding"/>
    <property type="evidence" value="ECO:0007669"/>
    <property type="project" value="UniProtKB-KW"/>
</dbReference>
<proteinExistence type="predicted"/>
<evidence type="ECO:0000256" key="6">
    <source>
        <dbReference type="SAM" id="MobiDB-lite"/>
    </source>
</evidence>
<dbReference type="InterPro" id="IPR043502">
    <property type="entry name" value="DNA/RNA_pol_sf"/>
</dbReference>
<feature type="compositionally biased region" description="Polar residues" evidence="6">
    <location>
        <begin position="414"/>
        <end position="426"/>
    </location>
</feature>
<name>A0AAD8QJB2_LOLMU</name>
<dbReference type="PANTHER" id="PTHR42648">
    <property type="entry name" value="TRANSPOSASE, PUTATIVE-RELATED"/>
    <property type="match status" value="1"/>
</dbReference>
<organism evidence="8 9">
    <name type="scientific">Lolium multiflorum</name>
    <name type="common">Italian ryegrass</name>
    <name type="synonym">Lolium perenne subsp. multiflorum</name>
    <dbReference type="NCBI Taxonomy" id="4521"/>
    <lineage>
        <taxon>Eukaryota</taxon>
        <taxon>Viridiplantae</taxon>
        <taxon>Streptophyta</taxon>
        <taxon>Embryophyta</taxon>
        <taxon>Tracheophyta</taxon>
        <taxon>Spermatophyta</taxon>
        <taxon>Magnoliopsida</taxon>
        <taxon>Liliopsida</taxon>
        <taxon>Poales</taxon>
        <taxon>Poaceae</taxon>
        <taxon>BOP clade</taxon>
        <taxon>Pooideae</taxon>
        <taxon>Poodae</taxon>
        <taxon>Poeae</taxon>
        <taxon>Poeae Chloroplast Group 2 (Poeae type)</taxon>
        <taxon>Loliodinae</taxon>
        <taxon>Loliinae</taxon>
        <taxon>Lolium</taxon>
    </lineage>
</organism>
<sequence length="1535" mass="174475">RREDHGGRLIRKEKFKSLSKGFSKFSPKSDDDKVSFTKKPRAFIIREEYSSDEDEERGDKSSNKEGEGVAAIAITTPSISLFDSPNENLATNNARCLMAKEKERLEREAANEIASLKEELEDEQNLRMSLEASVIVLEDSNKAIVSQLIKDRDHALGLMGELKKKMLSLEEANKEKDDEDPNSCHDELVDQVASLRKHNALLLEVNALQEEALDEYYRLCKEKTSCCNHEEEIATLETTKAKLLSLSSMQEESLVECLRMSKEKATCCDHEEEIAALKRREAKLMEVNSMQEESDKRILMKMNSLQEEALMEHFRVNKAKEVQVFDICHPHPEHEDEVNRLKAKIDRLQVQTKYLEGVIGAKDGVKEGSCNEGGVATKPKRKRNKRTKKKKNKENMEINLEESNASSRRDGVPNSASKGFAGSNNPSHDYASGGAKWVVDSGATSHMTGSKNIVVDLEPSYSTVSYGDNTCSKVLGLGKVVVTPDISLVNVLLVETLGYNLLSVHQIARMGLCTFFDEHMVVLLWSKTLRVAFVGYVENGLYVVDFSGKTTSSALCLFAKGDKGWLWHRRLAHVNMRTLQSLHKGGHILGLKEDVSFCKDRVCRACVQGKMHGAPHKAKTIISTTRCLELLHVDLFGPPSHESLGGKKYCLVIVDDYSRYCWVFFFKYKSETQRTMMEFANQVQRKYDNKILAIRSDNGTEFKNYTLDDFLGEEGIQHQYSTPYTPQQNGVAERKNRTLIEAARTMMMEYKSNYNFWAEAISTACHATNRLYFRKGLEKTPYEILTGNKPNVSYFKVFGCKCYVLVKDTRLSKFDSRAQEGIFVGYATDSHAYRVFNKSNGRVVESCDVTFDEDDRSLEERSASCEKGDAIPPDAIGRMGVGIRRPQELPSMSTGEGPTNLYHNLKFNLNIYNNNQVRAHLNKLKNNIYHKLKNNTHHKLIYNNNRHQVTKAKLQSSGSHDDDAHFNNNEGQGEDLNRDESQEDPQESTPLAVTRREDPIARHLRLKSHSLSNVIGDLKSKVTTRRQLANFCEHHAFVSMVEPLKVNEALEDPDWLNAMQEELNNFKRNDVWTLMKRPDHCRNVIGTKWVFKNKQDEHGMVIRNKARLVAQGYSQVEGVDFGETFAPVARLESIRILLAFASHHGFKLQQMDVKSAFLNGPLHEEVYVKQPPGFEDPHFPDHVFKLKKALYGLKQAPRAWYEHLKELLEDRGFEVGKIDPTLFTKKVNGELFICQLYVDDIIFGSTNTKFNDEFAMLMTNRFEMSMMGELKYFLGFEIKQLREGTFINQAKYLQDMLNRFDMKGAKGIGTPMHLKCQLSLDETGKAVDPKLYRSMIGSLLYLCASRPDIMLSVGMCARFQASPKESHVVAVKRIFRYLVDTPHFGLWYPRDTDFALVGFTDSDWAGDKVDRKSTSGACHFLGRSLVCWSSKKQNCVSVSTAEAEYVAAASSCAQILWMRQTLRDYGLEYSKVPLLCDNESAIKIAYNPVLHGKTKHIEIRNHFIRDHIARGDIVLSFIGTKEQLADIFTKPLDEK</sequence>
<feature type="compositionally biased region" description="Basic residues" evidence="6">
    <location>
        <begin position="378"/>
        <end position="392"/>
    </location>
</feature>
<dbReference type="Proteomes" id="UP001231189">
    <property type="component" value="Unassembled WGS sequence"/>
</dbReference>
<dbReference type="PANTHER" id="PTHR42648:SF21">
    <property type="entry name" value="CYSTEINE-RICH RLK (RECEPTOR-LIKE PROTEIN KINASE) 8"/>
    <property type="match status" value="1"/>
</dbReference>
<keyword evidence="3" id="KW-0064">Aspartyl protease</keyword>
<feature type="region of interest" description="Disordered" evidence="6">
    <location>
        <begin position="45"/>
        <end position="68"/>
    </location>
</feature>
<dbReference type="InterPro" id="IPR036397">
    <property type="entry name" value="RNaseH_sf"/>
</dbReference>
<dbReference type="Pfam" id="PF25597">
    <property type="entry name" value="SH3_retrovirus"/>
    <property type="match status" value="1"/>
</dbReference>
<dbReference type="Pfam" id="PF13976">
    <property type="entry name" value="gag_pre-integrs"/>
    <property type="match status" value="1"/>
</dbReference>
<evidence type="ECO:0000259" key="7">
    <source>
        <dbReference type="PROSITE" id="PS50994"/>
    </source>
</evidence>
<evidence type="ECO:0000313" key="9">
    <source>
        <dbReference type="Proteomes" id="UP001231189"/>
    </source>
</evidence>
<dbReference type="GO" id="GO:0004190">
    <property type="term" value="F:aspartic-type endopeptidase activity"/>
    <property type="evidence" value="ECO:0007669"/>
    <property type="project" value="UniProtKB-KW"/>
</dbReference>
<dbReference type="InterPro" id="IPR039537">
    <property type="entry name" value="Retrotran_Ty1/copia-like"/>
</dbReference>
<keyword evidence="5" id="KW-0175">Coiled coil</keyword>
<dbReference type="SUPFAM" id="SSF53098">
    <property type="entry name" value="Ribonuclease H-like"/>
    <property type="match status" value="1"/>
</dbReference>
<dbReference type="GO" id="GO:0015074">
    <property type="term" value="P:DNA integration"/>
    <property type="evidence" value="ECO:0007669"/>
    <property type="project" value="InterPro"/>
</dbReference>
<evidence type="ECO:0000256" key="4">
    <source>
        <dbReference type="ARBA" id="ARBA00022801"/>
    </source>
</evidence>
<evidence type="ECO:0000256" key="3">
    <source>
        <dbReference type="ARBA" id="ARBA00022750"/>
    </source>
</evidence>
<accession>A0AAD8QJB2</accession>
<feature type="non-terminal residue" evidence="8">
    <location>
        <position position="1535"/>
    </location>
</feature>
<dbReference type="InterPro" id="IPR054722">
    <property type="entry name" value="PolX-like_BBD"/>
</dbReference>
<dbReference type="InterPro" id="IPR057670">
    <property type="entry name" value="SH3_retrovirus"/>
</dbReference>
<feature type="non-terminal residue" evidence="8">
    <location>
        <position position="1"/>
    </location>
</feature>
<evidence type="ECO:0000256" key="2">
    <source>
        <dbReference type="ARBA" id="ARBA00022723"/>
    </source>
</evidence>
<feature type="domain" description="Integrase catalytic" evidence="7">
    <location>
        <begin position="611"/>
        <end position="789"/>
    </location>
</feature>
<dbReference type="GO" id="GO:0003676">
    <property type="term" value="F:nucleic acid binding"/>
    <property type="evidence" value="ECO:0007669"/>
    <property type="project" value="InterPro"/>
</dbReference>
<keyword evidence="2" id="KW-0479">Metal-binding</keyword>
<evidence type="ECO:0000256" key="5">
    <source>
        <dbReference type="SAM" id="Coils"/>
    </source>
</evidence>
<comment type="caution">
    <text evidence="8">The sequence shown here is derived from an EMBL/GenBank/DDBJ whole genome shotgun (WGS) entry which is preliminary data.</text>
</comment>
<dbReference type="Pfam" id="PF00665">
    <property type="entry name" value="rve"/>
    <property type="match status" value="1"/>
</dbReference>
<dbReference type="CDD" id="cd09272">
    <property type="entry name" value="RNase_HI_RT_Ty1"/>
    <property type="match status" value="1"/>
</dbReference>
<gene>
    <name evidence="8" type="ORF">QYE76_016689</name>
</gene>